<reference evidence="1" key="1">
    <citation type="submission" date="2022-03" db="EMBL/GenBank/DDBJ databases">
        <authorList>
            <person name="Alioto T."/>
            <person name="Alioto T."/>
            <person name="Gomez Garrido J."/>
        </authorList>
    </citation>
    <scope>NUCLEOTIDE SEQUENCE</scope>
</reference>
<protein>
    <submittedName>
        <fullName evidence="1">Uncharacterized protein</fullName>
    </submittedName>
</protein>
<keyword evidence="2" id="KW-1185">Reference proteome</keyword>
<organism evidence="1 2">
    <name type="scientific">Pelobates cultripes</name>
    <name type="common">Western spadefoot toad</name>
    <dbReference type="NCBI Taxonomy" id="61616"/>
    <lineage>
        <taxon>Eukaryota</taxon>
        <taxon>Metazoa</taxon>
        <taxon>Chordata</taxon>
        <taxon>Craniata</taxon>
        <taxon>Vertebrata</taxon>
        <taxon>Euteleostomi</taxon>
        <taxon>Amphibia</taxon>
        <taxon>Batrachia</taxon>
        <taxon>Anura</taxon>
        <taxon>Pelobatoidea</taxon>
        <taxon>Pelobatidae</taxon>
        <taxon>Pelobates</taxon>
    </lineage>
</organism>
<evidence type="ECO:0000313" key="1">
    <source>
        <dbReference type="EMBL" id="CAH2283697.1"/>
    </source>
</evidence>
<evidence type="ECO:0000313" key="2">
    <source>
        <dbReference type="Proteomes" id="UP001295444"/>
    </source>
</evidence>
<dbReference type="Proteomes" id="UP001295444">
    <property type="component" value="Chromosome 04"/>
</dbReference>
<accession>A0AAD1W3X3</accession>
<feature type="non-terminal residue" evidence="1">
    <location>
        <position position="63"/>
    </location>
</feature>
<proteinExistence type="predicted"/>
<name>A0AAD1W3X3_PELCU</name>
<dbReference type="EMBL" id="OW240915">
    <property type="protein sequence ID" value="CAH2283697.1"/>
    <property type="molecule type" value="Genomic_DNA"/>
</dbReference>
<dbReference type="AlphaFoldDB" id="A0AAD1W3X3"/>
<gene>
    <name evidence="1" type="ORF">PECUL_23A009398</name>
</gene>
<sequence>MGPQLVVKCIPSRPVELHRHCRPFWRDRVGPSNFDFGSPRIRVQMVACHVGTGMTPTGTTKWP</sequence>